<feature type="region of interest" description="Disordered" evidence="1">
    <location>
        <begin position="1"/>
        <end position="33"/>
    </location>
</feature>
<evidence type="ECO:0000256" key="2">
    <source>
        <dbReference type="SAM" id="Phobius"/>
    </source>
</evidence>
<dbReference type="Proteomes" id="UP001500427">
    <property type="component" value="Unassembled WGS sequence"/>
</dbReference>
<feature type="transmembrane region" description="Helical" evidence="2">
    <location>
        <begin position="44"/>
        <end position="64"/>
    </location>
</feature>
<gene>
    <name evidence="3" type="ORF">GCM10023258_38290</name>
</gene>
<comment type="caution">
    <text evidence="3">The sequence shown here is derived from an EMBL/GenBank/DDBJ whole genome shotgun (WGS) entry which is preliminary data.</text>
</comment>
<protein>
    <submittedName>
        <fullName evidence="3">Uncharacterized protein</fullName>
    </submittedName>
</protein>
<keyword evidence="2" id="KW-0472">Membrane</keyword>
<keyword evidence="4" id="KW-1185">Reference proteome</keyword>
<accession>A0ABP9JLR8</accession>
<organism evidence="3 4">
    <name type="scientific">Terrabacter aeriphilus</name>
    <dbReference type="NCBI Taxonomy" id="515662"/>
    <lineage>
        <taxon>Bacteria</taxon>
        <taxon>Bacillati</taxon>
        <taxon>Actinomycetota</taxon>
        <taxon>Actinomycetes</taxon>
        <taxon>Micrococcales</taxon>
        <taxon>Intrasporangiaceae</taxon>
        <taxon>Terrabacter</taxon>
    </lineage>
</organism>
<dbReference type="RefSeq" id="WP_345509131.1">
    <property type="nucleotide sequence ID" value="NZ_BAABIW010000028.1"/>
</dbReference>
<dbReference type="EMBL" id="BAABIW010000028">
    <property type="protein sequence ID" value="GAA5035901.1"/>
    <property type="molecule type" value="Genomic_DNA"/>
</dbReference>
<feature type="compositionally biased region" description="Polar residues" evidence="1">
    <location>
        <begin position="1"/>
        <end position="17"/>
    </location>
</feature>
<keyword evidence="2" id="KW-1133">Transmembrane helix</keyword>
<evidence type="ECO:0000313" key="3">
    <source>
        <dbReference type="EMBL" id="GAA5035901.1"/>
    </source>
</evidence>
<keyword evidence="2" id="KW-0812">Transmembrane</keyword>
<sequence length="137" mass="13943">MDESDPTQTQDRQQPSATPDPRPPTEAGVDAPLSGLEASLRRPVSVGLALVLLLANVIGWAWFVSRQDDQFAMLGSQVATVDVGGATVPTDTDACWLVGASARAAGHGDAFVETVNGSGITSECGAAAIRGAQGNGP</sequence>
<proteinExistence type="predicted"/>
<name>A0ABP9JLR8_9MICO</name>
<evidence type="ECO:0000313" key="4">
    <source>
        <dbReference type="Proteomes" id="UP001500427"/>
    </source>
</evidence>
<reference evidence="4" key="1">
    <citation type="journal article" date="2019" name="Int. J. Syst. Evol. Microbiol.">
        <title>The Global Catalogue of Microorganisms (GCM) 10K type strain sequencing project: providing services to taxonomists for standard genome sequencing and annotation.</title>
        <authorList>
            <consortium name="The Broad Institute Genomics Platform"/>
            <consortium name="The Broad Institute Genome Sequencing Center for Infectious Disease"/>
            <person name="Wu L."/>
            <person name="Ma J."/>
        </authorList>
    </citation>
    <scope>NUCLEOTIDE SEQUENCE [LARGE SCALE GENOMIC DNA]</scope>
    <source>
        <strain evidence="4">JCM 17687</strain>
    </source>
</reference>
<evidence type="ECO:0000256" key="1">
    <source>
        <dbReference type="SAM" id="MobiDB-lite"/>
    </source>
</evidence>